<proteinExistence type="predicted"/>
<sequence length="97" mass="10617">MAGGDVPNRPTYLGERRLDDVARMLFELTSELWILKDRVLVLEDQLHRSGALAAGAVDAAVPDEDLAERLTAERRRLAARVYGAVLDSDDRVAAALS</sequence>
<dbReference type="Proteomes" id="UP001500784">
    <property type="component" value="Unassembled WGS sequence"/>
</dbReference>
<keyword evidence="2" id="KW-1185">Reference proteome</keyword>
<comment type="caution">
    <text evidence="1">The sequence shown here is derived from an EMBL/GenBank/DDBJ whole genome shotgun (WGS) entry which is preliminary data.</text>
</comment>
<gene>
    <name evidence="1" type="ORF">GCM10009688_30000</name>
</gene>
<protein>
    <submittedName>
        <fullName evidence="1">Uncharacterized protein</fullName>
    </submittedName>
</protein>
<dbReference type="EMBL" id="BAAALV010000007">
    <property type="protein sequence ID" value="GAA1922911.1"/>
    <property type="molecule type" value="Genomic_DNA"/>
</dbReference>
<evidence type="ECO:0000313" key="2">
    <source>
        <dbReference type="Proteomes" id="UP001500784"/>
    </source>
</evidence>
<accession>A0ABP5AWF4</accession>
<dbReference type="RefSeq" id="WP_152228521.1">
    <property type="nucleotide sequence ID" value="NZ_BAAALV010000007.1"/>
</dbReference>
<evidence type="ECO:0000313" key="1">
    <source>
        <dbReference type="EMBL" id="GAA1922911.1"/>
    </source>
</evidence>
<reference evidence="2" key="1">
    <citation type="journal article" date="2019" name="Int. J. Syst. Evol. Microbiol.">
        <title>The Global Catalogue of Microorganisms (GCM) 10K type strain sequencing project: providing services to taxonomists for standard genome sequencing and annotation.</title>
        <authorList>
            <consortium name="The Broad Institute Genomics Platform"/>
            <consortium name="The Broad Institute Genome Sequencing Center for Infectious Disease"/>
            <person name="Wu L."/>
            <person name="Ma J."/>
        </authorList>
    </citation>
    <scope>NUCLEOTIDE SEQUENCE [LARGE SCALE GENOMIC DNA]</scope>
    <source>
        <strain evidence="2">JCM 13316</strain>
    </source>
</reference>
<organism evidence="1 2">
    <name type="scientific">Arthrobacter gandavensis</name>
    <dbReference type="NCBI Taxonomy" id="169960"/>
    <lineage>
        <taxon>Bacteria</taxon>
        <taxon>Bacillati</taxon>
        <taxon>Actinomycetota</taxon>
        <taxon>Actinomycetes</taxon>
        <taxon>Micrococcales</taxon>
        <taxon>Micrococcaceae</taxon>
        <taxon>Arthrobacter</taxon>
    </lineage>
</organism>
<name>A0ABP5AWF4_9MICC</name>